<keyword evidence="2" id="KW-1185">Reference proteome</keyword>
<organism evidence="2 3">
    <name type="scientific">Pyricularia grisea</name>
    <name type="common">Crabgrass-specific blast fungus</name>
    <name type="synonym">Magnaporthe grisea</name>
    <dbReference type="NCBI Taxonomy" id="148305"/>
    <lineage>
        <taxon>Eukaryota</taxon>
        <taxon>Fungi</taxon>
        <taxon>Dikarya</taxon>
        <taxon>Ascomycota</taxon>
        <taxon>Pezizomycotina</taxon>
        <taxon>Sordariomycetes</taxon>
        <taxon>Sordariomycetidae</taxon>
        <taxon>Magnaporthales</taxon>
        <taxon>Pyriculariaceae</taxon>
        <taxon>Pyricularia</taxon>
    </lineage>
</organism>
<accession>A0A6P8BF82</accession>
<dbReference type="AlphaFoldDB" id="A0A6P8BF82"/>
<feature type="transmembrane region" description="Helical" evidence="1">
    <location>
        <begin position="14"/>
        <end position="31"/>
    </location>
</feature>
<evidence type="ECO:0000313" key="2">
    <source>
        <dbReference type="Proteomes" id="UP000515153"/>
    </source>
</evidence>
<keyword evidence="1" id="KW-0812">Transmembrane</keyword>
<keyword evidence="1" id="KW-1133">Transmembrane helix</keyword>
<protein>
    <submittedName>
        <fullName evidence="3">Uncharacterized protein</fullName>
    </submittedName>
</protein>
<dbReference type="Proteomes" id="UP000515153">
    <property type="component" value="Unplaced"/>
</dbReference>
<dbReference type="KEGG" id="pgri:PgNI_04204"/>
<evidence type="ECO:0000313" key="3">
    <source>
        <dbReference type="RefSeq" id="XP_030985792.1"/>
    </source>
</evidence>
<dbReference type="RefSeq" id="XP_030985792.1">
    <property type="nucleotide sequence ID" value="XM_031124255.1"/>
</dbReference>
<keyword evidence="1" id="KW-0472">Membrane</keyword>
<reference evidence="3" key="3">
    <citation type="submission" date="2025-08" db="UniProtKB">
        <authorList>
            <consortium name="RefSeq"/>
        </authorList>
    </citation>
    <scope>IDENTIFICATION</scope>
    <source>
        <strain evidence="3">NI907</strain>
    </source>
</reference>
<name>A0A6P8BF82_PYRGI</name>
<proteinExistence type="predicted"/>
<evidence type="ECO:0000256" key="1">
    <source>
        <dbReference type="SAM" id="Phobius"/>
    </source>
</evidence>
<reference evidence="3" key="1">
    <citation type="journal article" date="2019" name="Mol. Biol. Evol.">
        <title>Blast fungal genomes show frequent chromosomal changes, gene gains and losses, and effector gene turnover.</title>
        <authorList>
            <person name="Gomez Luciano L.B."/>
            <person name="Jason Tsai I."/>
            <person name="Chuma I."/>
            <person name="Tosa Y."/>
            <person name="Chen Y.H."/>
            <person name="Li J.Y."/>
            <person name="Li M.Y."/>
            <person name="Jade Lu M.Y."/>
            <person name="Nakayashiki H."/>
            <person name="Li W.H."/>
        </authorList>
    </citation>
    <scope>NUCLEOTIDE SEQUENCE</scope>
    <source>
        <strain evidence="3">NI907</strain>
    </source>
</reference>
<gene>
    <name evidence="3" type="ORF">PgNI_04204</name>
</gene>
<reference evidence="3" key="2">
    <citation type="submission" date="2019-10" db="EMBL/GenBank/DDBJ databases">
        <authorList>
            <consortium name="NCBI Genome Project"/>
        </authorList>
    </citation>
    <scope>NUCLEOTIDE SEQUENCE</scope>
    <source>
        <strain evidence="3">NI907</strain>
    </source>
</reference>
<sequence length="32" mass="3527">MRCSDAGIALKDKLALRGAVALLLLSLWTWQI</sequence>
<dbReference type="GeneID" id="41959164"/>